<proteinExistence type="predicted"/>
<gene>
    <name evidence="1" type="ORF">CPELLU_LOCUS5578</name>
</gene>
<dbReference type="Proteomes" id="UP000789759">
    <property type="component" value="Unassembled WGS sequence"/>
</dbReference>
<protein>
    <submittedName>
        <fullName evidence="1">6076_t:CDS:1</fullName>
    </submittedName>
</protein>
<dbReference type="SUPFAM" id="SSF56849">
    <property type="entry name" value="delta-Endotoxin (insectocide), N-terminal domain"/>
    <property type="match status" value="1"/>
</dbReference>
<dbReference type="GO" id="GO:0090729">
    <property type="term" value="F:toxin activity"/>
    <property type="evidence" value="ECO:0007669"/>
    <property type="project" value="InterPro"/>
</dbReference>
<dbReference type="Gene3D" id="2.100.10.30">
    <property type="entry name" value="Jacalin-like lectin domain"/>
    <property type="match status" value="1"/>
</dbReference>
<dbReference type="Gene3D" id="1.20.190.10">
    <property type="entry name" value="Pesticidal crystal protein, N-terminal domain"/>
    <property type="match status" value="1"/>
</dbReference>
<organism evidence="1 2">
    <name type="scientific">Cetraspora pellucida</name>
    <dbReference type="NCBI Taxonomy" id="1433469"/>
    <lineage>
        <taxon>Eukaryota</taxon>
        <taxon>Fungi</taxon>
        <taxon>Fungi incertae sedis</taxon>
        <taxon>Mucoromycota</taxon>
        <taxon>Glomeromycotina</taxon>
        <taxon>Glomeromycetes</taxon>
        <taxon>Diversisporales</taxon>
        <taxon>Gigasporaceae</taxon>
        <taxon>Cetraspora</taxon>
    </lineage>
</organism>
<evidence type="ECO:0000313" key="2">
    <source>
        <dbReference type="Proteomes" id="UP000789759"/>
    </source>
</evidence>
<evidence type="ECO:0000313" key="1">
    <source>
        <dbReference type="EMBL" id="CAG8569356.1"/>
    </source>
</evidence>
<dbReference type="SUPFAM" id="SSF51101">
    <property type="entry name" value="Mannose-binding lectins"/>
    <property type="match status" value="1"/>
</dbReference>
<dbReference type="InterPro" id="IPR036716">
    <property type="entry name" value="Pest_crys_N_sf"/>
</dbReference>
<keyword evidence="2" id="KW-1185">Reference proteome</keyword>
<name>A0A9N9BN07_9GLOM</name>
<dbReference type="AlphaFoldDB" id="A0A9N9BN07"/>
<dbReference type="OrthoDB" id="2338724at2759"/>
<dbReference type="InterPro" id="IPR036404">
    <property type="entry name" value="Jacalin-like_lectin_dom_sf"/>
</dbReference>
<accession>A0A9N9BN07</accession>
<sequence length="426" mass="49606">MEHKVDPRLWGDFMTMFIKAISKDTEPTELIKSLIENFFRDCRIDMFTLTPERSKDILKIDDINKEIKQRQSLIDKIKQNLIKYRDAQKEGESKDNVQLLTIAIVFAFIHLTILRERNRHYKDIYSKGSNETYENDLIQKVQEYKQYFIEMYDKWEDWRKSLISFENGYDKNIDFPCIVQDSFHDFYISFKCPNSIDEISENKRRKLCIDSQTAFINEAKSTFMEMYLFTFDLNKFLPGKWAAPSEAPNRKIGTLQYGILGKNTIPDPKHYGTDYDEDFQLSSDERGIIRGLNIHHSDVVHGLTVKYKDRPSITVGDVKGGEVTTIRGLSEDHYITSVEFYFYDRIISGIQFYFNSTPNSDILKSDVEANSTDLLGSDVNANRFVNGPTNDFKLVGIQMASSKSYSKKLDCLGYSLLTFEHLRIAE</sequence>
<reference evidence="1" key="1">
    <citation type="submission" date="2021-06" db="EMBL/GenBank/DDBJ databases">
        <authorList>
            <person name="Kallberg Y."/>
            <person name="Tangrot J."/>
            <person name="Rosling A."/>
        </authorList>
    </citation>
    <scope>NUCLEOTIDE SEQUENCE</scope>
    <source>
        <strain evidence="1">FL966</strain>
    </source>
</reference>
<comment type="caution">
    <text evidence="1">The sequence shown here is derived from an EMBL/GenBank/DDBJ whole genome shotgun (WGS) entry which is preliminary data.</text>
</comment>
<dbReference type="EMBL" id="CAJVQA010003204">
    <property type="protein sequence ID" value="CAG8569356.1"/>
    <property type="molecule type" value="Genomic_DNA"/>
</dbReference>